<sequence length="294" mass="32954">MNTLSVVVPAFDEQAHLGGCLDALLAQREHIHEIIVVDNNSTDDTAGVVASYSRRFPEIVLVRESKRGVVHARNAGFDRAEGSIIGRIDADTRVAPDWAESILDFFDRRLDYAAVTGPIYLYDSPWAAPYGAYVDYSTKRKPDELRVSAASGNNFAIRRSAWEAARDRVSLRTDLHEDIDLSLCLYRVGLQIALIKTMCVEVSGRRLLTPPLEYRHYVLSSYRTWAHHDLANKALRRLLIADMILHTVHWPLTRMLSGCESRILPVSHSNEGVTSQQYSSPVRDGEYATTASAE</sequence>
<dbReference type="AlphaFoldDB" id="A0A143QMQ9"/>
<dbReference type="CDD" id="cd00761">
    <property type="entry name" value="Glyco_tranf_GTA_type"/>
    <property type="match status" value="1"/>
</dbReference>
<dbReference type="Proteomes" id="UP000076038">
    <property type="component" value="Chromosome"/>
</dbReference>
<dbReference type="OrthoDB" id="9802632at2"/>
<dbReference type="InterPro" id="IPR029044">
    <property type="entry name" value="Nucleotide-diphossugar_trans"/>
</dbReference>
<dbReference type="InterPro" id="IPR001173">
    <property type="entry name" value="Glyco_trans_2-like"/>
</dbReference>
<proteinExistence type="predicted"/>
<evidence type="ECO:0000256" key="1">
    <source>
        <dbReference type="SAM" id="MobiDB-lite"/>
    </source>
</evidence>
<protein>
    <submittedName>
        <fullName evidence="3">Chondroitin synthase</fullName>
    </submittedName>
</protein>
<evidence type="ECO:0000259" key="2">
    <source>
        <dbReference type="Pfam" id="PF00535"/>
    </source>
</evidence>
<reference evidence="4" key="2">
    <citation type="submission" date="2016-04" db="EMBL/GenBank/DDBJ databases">
        <title>Complete Genome and Plasmid Sequences for Rhodococcus fascians D188 and Draft Sequences for Rhodococcus spp. Isolates PBTS 1 and PBTS 2.</title>
        <authorList>
            <person name="Stamer R."/>
            <person name="Vereecke D."/>
            <person name="Zhang Y."/>
            <person name="Schilkey F."/>
            <person name="Devitt N."/>
            <person name="Randall J."/>
        </authorList>
    </citation>
    <scope>NUCLEOTIDE SEQUENCE [LARGE SCALE GENOMIC DNA]</scope>
    <source>
        <strain evidence="4">PBTS2</strain>
    </source>
</reference>
<dbReference type="Pfam" id="PF00535">
    <property type="entry name" value="Glycos_transf_2"/>
    <property type="match status" value="1"/>
</dbReference>
<dbReference type="Gene3D" id="3.90.550.10">
    <property type="entry name" value="Spore Coat Polysaccharide Biosynthesis Protein SpsA, Chain A"/>
    <property type="match status" value="1"/>
</dbReference>
<feature type="region of interest" description="Disordered" evidence="1">
    <location>
        <begin position="272"/>
        <end position="294"/>
    </location>
</feature>
<dbReference type="InterPro" id="IPR050834">
    <property type="entry name" value="Glycosyltransf_2"/>
</dbReference>
<dbReference type="PATRIC" id="fig|1653479.3.peg.2825"/>
<feature type="domain" description="Glycosyltransferase 2-like" evidence="2">
    <location>
        <begin position="5"/>
        <end position="161"/>
    </location>
</feature>
<gene>
    <name evidence="3" type="primary">kfoC_1</name>
    <name evidence="3" type="ORF">A3Q41_02795</name>
</gene>
<accession>A0A143QMQ9</accession>
<dbReference type="SUPFAM" id="SSF53448">
    <property type="entry name" value="Nucleotide-diphospho-sugar transferases"/>
    <property type="match status" value="1"/>
</dbReference>
<evidence type="ECO:0000313" key="3">
    <source>
        <dbReference type="EMBL" id="AMY24088.1"/>
    </source>
</evidence>
<dbReference type="EMBL" id="CP015220">
    <property type="protein sequence ID" value="AMY24088.1"/>
    <property type="molecule type" value="Genomic_DNA"/>
</dbReference>
<keyword evidence="4" id="KW-1185">Reference proteome</keyword>
<evidence type="ECO:0000313" key="4">
    <source>
        <dbReference type="Proteomes" id="UP000076038"/>
    </source>
</evidence>
<organism evidence="3 4">
    <name type="scientific">Rhodococcoides fascians</name>
    <name type="common">Rhodococcus fascians</name>
    <dbReference type="NCBI Taxonomy" id="1828"/>
    <lineage>
        <taxon>Bacteria</taxon>
        <taxon>Bacillati</taxon>
        <taxon>Actinomycetota</taxon>
        <taxon>Actinomycetes</taxon>
        <taxon>Mycobacteriales</taxon>
        <taxon>Nocardiaceae</taxon>
        <taxon>Rhodococcoides</taxon>
    </lineage>
</organism>
<dbReference type="KEGG" id="rhs:A3Q41_02795"/>
<dbReference type="PANTHER" id="PTHR43685:SF14">
    <property type="entry name" value="GLYCOSYLTRANSFERASE 2-LIKE DOMAIN-CONTAINING PROTEIN"/>
    <property type="match status" value="1"/>
</dbReference>
<dbReference type="PANTHER" id="PTHR43685">
    <property type="entry name" value="GLYCOSYLTRANSFERASE"/>
    <property type="match status" value="1"/>
</dbReference>
<reference evidence="3 4" key="1">
    <citation type="journal article" date="2016" name="Genome Announc.">
        <title>Complete Genome and Plasmid Sequences for Rhodococcus fascians D188 and Draft Sequences for Rhodococcus Isolates PBTS 1 and PBTS 2.</title>
        <authorList>
            <person name="Stamler R.A."/>
            <person name="Vereecke D."/>
            <person name="Zhang Y."/>
            <person name="Schilkey F."/>
            <person name="Devitt N."/>
            <person name="Randall J.J."/>
        </authorList>
    </citation>
    <scope>NUCLEOTIDE SEQUENCE [LARGE SCALE GENOMIC DNA]</scope>
    <source>
        <strain evidence="3 4">PBTS2</strain>
    </source>
</reference>
<name>A0A143QMQ9_RHOFA</name>
<dbReference type="RefSeq" id="WP_157889879.1">
    <property type="nucleotide sequence ID" value="NZ_CP015220.1"/>
</dbReference>